<organism evidence="5">
    <name type="scientific">Blastobotrys adeninivorans</name>
    <name type="common">Yeast</name>
    <name type="synonym">Arxula adeninivorans</name>
    <dbReference type="NCBI Taxonomy" id="409370"/>
    <lineage>
        <taxon>Eukaryota</taxon>
        <taxon>Fungi</taxon>
        <taxon>Dikarya</taxon>
        <taxon>Ascomycota</taxon>
        <taxon>Saccharomycotina</taxon>
        <taxon>Dipodascomycetes</taxon>
        <taxon>Dipodascales</taxon>
        <taxon>Trichomonascaceae</taxon>
        <taxon>Blastobotrys</taxon>
    </lineage>
</organism>
<dbReference type="InterPro" id="IPR012340">
    <property type="entry name" value="NA-bd_OB-fold"/>
</dbReference>
<dbReference type="GO" id="GO:0000049">
    <property type="term" value="F:tRNA binding"/>
    <property type="evidence" value="ECO:0007669"/>
    <property type="project" value="UniProtKB-UniRule"/>
</dbReference>
<dbReference type="AlphaFoldDB" id="A0A060T350"/>
<dbReference type="SUPFAM" id="SSF50249">
    <property type="entry name" value="Nucleic acid-binding proteins"/>
    <property type="match status" value="1"/>
</dbReference>
<dbReference type="PANTHER" id="PTHR11586">
    <property type="entry name" value="TRNA-AMINOACYLATION COFACTOR ARC1 FAMILY MEMBER"/>
    <property type="match status" value="1"/>
</dbReference>
<dbReference type="PhylomeDB" id="A0A060T350"/>
<keyword evidence="1 3" id="KW-0820">tRNA-binding</keyword>
<proteinExistence type="predicted"/>
<dbReference type="CDD" id="cd02799">
    <property type="entry name" value="tRNA_bind_EMAP-II_like"/>
    <property type="match status" value="1"/>
</dbReference>
<name>A0A060T350_BLAAD</name>
<reference evidence="5" key="1">
    <citation type="submission" date="2014-02" db="EMBL/GenBank/DDBJ databases">
        <authorList>
            <person name="Genoscope - CEA"/>
        </authorList>
    </citation>
    <scope>NUCLEOTIDE SEQUENCE</scope>
    <source>
        <strain evidence="5">LS3</strain>
    </source>
</reference>
<sequence>MLAQRPWRPMFTKLYPYACGTGGPGPRSRLLLLAAQTRTISSANVTPSHADFRVGYIDSIERHPNAEKLYVSKIFAGGDDIRTVCSGLVDHFSAEELHNRKVVLVANLKPAKLRGIASEAMLLAASNSDGKVELVNPPEGSQVGDALHVESHEPYPGQGPKLSVKVWRALQSDLRTDHQCNVTYKGLPLLSSSGQKAKVDSFTDAVVS</sequence>
<dbReference type="Pfam" id="PF01588">
    <property type="entry name" value="tRNA_bind"/>
    <property type="match status" value="1"/>
</dbReference>
<gene>
    <name evidence="5" type="ORF">GNLVRS02_ARAD1C38016g</name>
</gene>
<feature type="domain" description="TRNA-binding" evidence="4">
    <location>
        <begin position="46"/>
        <end position="148"/>
    </location>
</feature>
<dbReference type="EMBL" id="HG937693">
    <property type="protein sequence ID" value="CDP35545.1"/>
    <property type="molecule type" value="Genomic_DNA"/>
</dbReference>
<protein>
    <submittedName>
        <fullName evidence="5">ARAD1C38016p</fullName>
    </submittedName>
</protein>
<dbReference type="PANTHER" id="PTHR11586:SF33">
    <property type="entry name" value="AMINOACYL TRNA SYNTHASE COMPLEX-INTERACTING MULTIFUNCTIONAL PROTEIN 1"/>
    <property type="match status" value="1"/>
</dbReference>
<evidence type="ECO:0000256" key="3">
    <source>
        <dbReference type="PROSITE-ProRule" id="PRU00209"/>
    </source>
</evidence>
<accession>A0A060T350</accession>
<dbReference type="Gene3D" id="2.40.50.140">
    <property type="entry name" value="Nucleic acid-binding proteins"/>
    <property type="match status" value="1"/>
</dbReference>
<keyword evidence="2 3" id="KW-0694">RNA-binding</keyword>
<reference evidence="5" key="2">
    <citation type="submission" date="2014-06" db="EMBL/GenBank/DDBJ databases">
        <title>The complete genome of Blastobotrys (Arxula) adeninivorans LS3 - a yeast of biotechnological interest.</title>
        <authorList>
            <person name="Kunze G."/>
            <person name="Gaillardin C."/>
            <person name="Czernicka M."/>
            <person name="Durrens P."/>
            <person name="Martin T."/>
            <person name="Boer E."/>
            <person name="Gabaldon T."/>
            <person name="Cruz J."/>
            <person name="Talla E."/>
            <person name="Marck C."/>
            <person name="Goffeau A."/>
            <person name="Barbe V."/>
            <person name="Baret P."/>
            <person name="Baronian K."/>
            <person name="Beier S."/>
            <person name="Bleykasten C."/>
            <person name="Bode R."/>
            <person name="Casaregola S."/>
            <person name="Despons L."/>
            <person name="Fairhead C."/>
            <person name="Giersberg M."/>
            <person name="Gierski P."/>
            <person name="Hahnel U."/>
            <person name="Hartmann A."/>
            <person name="Jankowska D."/>
            <person name="Jubin C."/>
            <person name="Jung P."/>
            <person name="Lafontaine I."/>
            <person name="Leh-Louis V."/>
            <person name="Lemaire M."/>
            <person name="Marcet-Houben M."/>
            <person name="Mascher M."/>
            <person name="Morel G."/>
            <person name="Richard G.-F."/>
            <person name="Riechen J."/>
            <person name="Sacerdot C."/>
            <person name="Sarkar A."/>
            <person name="Savel G."/>
            <person name="Schacherer J."/>
            <person name="Sherman D."/>
            <person name="Straub M.-L."/>
            <person name="Stein N."/>
            <person name="Thierry A."/>
            <person name="Trautwein-Schult A."/>
            <person name="Westhof E."/>
            <person name="Worch S."/>
            <person name="Dujon B."/>
            <person name="Souciet J.-L."/>
            <person name="Wincker P."/>
            <person name="Scholz U."/>
            <person name="Neuveglise N."/>
        </authorList>
    </citation>
    <scope>NUCLEOTIDE SEQUENCE</scope>
    <source>
        <strain evidence="5">LS3</strain>
    </source>
</reference>
<evidence type="ECO:0000256" key="2">
    <source>
        <dbReference type="ARBA" id="ARBA00022884"/>
    </source>
</evidence>
<evidence type="ECO:0000256" key="1">
    <source>
        <dbReference type="ARBA" id="ARBA00022555"/>
    </source>
</evidence>
<evidence type="ECO:0000313" key="5">
    <source>
        <dbReference type="EMBL" id="CDP35545.1"/>
    </source>
</evidence>
<dbReference type="InterPro" id="IPR002547">
    <property type="entry name" value="tRNA-bd_dom"/>
</dbReference>
<dbReference type="InterPro" id="IPR051270">
    <property type="entry name" value="Tyrosine-tRNA_ligase_regulator"/>
</dbReference>
<evidence type="ECO:0000259" key="4">
    <source>
        <dbReference type="PROSITE" id="PS50886"/>
    </source>
</evidence>
<dbReference type="PROSITE" id="PS50886">
    <property type="entry name" value="TRBD"/>
    <property type="match status" value="1"/>
</dbReference>